<name>A0AAU7GGJ7_9MICO</name>
<keyword evidence="2" id="KW-0812">Transmembrane</keyword>
<dbReference type="PANTHER" id="PTHR40078">
    <property type="entry name" value="INTEGRAL MEMBRANE PROTEIN-RELATED"/>
    <property type="match status" value="1"/>
</dbReference>
<gene>
    <name evidence="3" type="ORF">AAME72_04760</name>
</gene>
<reference evidence="3" key="1">
    <citation type="submission" date="2024-05" db="EMBL/GenBank/DDBJ databases">
        <title>The Natural Products Discovery Center: Release of the First 8490 Sequenced Strains for Exploring Actinobacteria Biosynthetic Diversity.</title>
        <authorList>
            <person name="Kalkreuter E."/>
            <person name="Kautsar S.A."/>
            <person name="Yang D."/>
            <person name="Bader C.D."/>
            <person name="Teijaro C.N."/>
            <person name="Fluegel L."/>
            <person name="Davis C.M."/>
            <person name="Simpson J.R."/>
            <person name="Lauterbach L."/>
            <person name="Steele A.D."/>
            <person name="Gui C."/>
            <person name="Meng S."/>
            <person name="Li G."/>
            <person name="Viehrig K."/>
            <person name="Ye F."/>
            <person name="Su P."/>
            <person name="Kiefer A.F."/>
            <person name="Nichols A."/>
            <person name="Cepeda A.J."/>
            <person name="Yan W."/>
            <person name="Fan B."/>
            <person name="Jiang Y."/>
            <person name="Adhikari A."/>
            <person name="Zheng C.-J."/>
            <person name="Schuster L."/>
            <person name="Cowan T.M."/>
            <person name="Smanski M.J."/>
            <person name="Chevrette M.G."/>
            <person name="de Carvalho L.P.S."/>
            <person name="Shen B."/>
        </authorList>
    </citation>
    <scope>NUCLEOTIDE SEQUENCE</scope>
    <source>
        <strain evidence="3">NPDC080035</strain>
    </source>
</reference>
<dbReference type="PANTHER" id="PTHR40078:SF1">
    <property type="entry name" value="INTEGRAL MEMBRANE PROTEIN"/>
    <property type="match status" value="1"/>
</dbReference>
<keyword evidence="2" id="KW-0472">Membrane</keyword>
<feature type="transmembrane region" description="Helical" evidence="2">
    <location>
        <begin position="103"/>
        <end position="126"/>
    </location>
</feature>
<dbReference type="EMBL" id="CP157390">
    <property type="protein sequence ID" value="XBM49173.1"/>
    <property type="molecule type" value="Genomic_DNA"/>
</dbReference>
<dbReference type="AlphaFoldDB" id="A0AAU7GGJ7"/>
<evidence type="ECO:0000313" key="3">
    <source>
        <dbReference type="EMBL" id="XBM49173.1"/>
    </source>
</evidence>
<feature type="transmembrane region" description="Helical" evidence="2">
    <location>
        <begin position="45"/>
        <end position="69"/>
    </location>
</feature>
<sequence length="302" mass="32203">MSGSLLLTRRIVQLLVGLFLYGMAIALMIRAGIGVSPWDVLAQGISLHTGIAFGWVTNLVGLVVLAFWIPLRQRPGLGTVLNVLLVGPSAQFGLWLIPQQTVLWAQVLVFTAGLLLLAVATGLYIGPKLGPGPRDGLMTGLNARTGWPIWAVRTGIEVAVLVIGWFLGGNVGIGTLAEALLIGPLCSITLPFFAIRLPQAVAAPAELEGELEGTAVQGAGLRDEQDAVRFDVRDGILLESDAATRSRGADRADSPFVRGPQPDRAPAEPAQRPARGSRLIAAHWLDDRLTARARSRTRTRRA</sequence>
<feature type="transmembrane region" description="Helical" evidence="2">
    <location>
        <begin position="76"/>
        <end position="97"/>
    </location>
</feature>
<feature type="compositionally biased region" description="Low complexity" evidence="1">
    <location>
        <begin position="260"/>
        <end position="274"/>
    </location>
</feature>
<feature type="compositionally biased region" description="Basic and acidic residues" evidence="1">
    <location>
        <begin position="244"/>
        <end position="253"/>
    </location>
</feature>
<organism evidence="3">
    <name type="scientific">Leifsonia sp. NPDC080035</name>
    <dbReference type="NCBI Taxonomy" id="3143936"/>
    <lineage>
        <taxon>Bacteria</taxon>
        <taxon>Bacillati</taxon>
        <taxon>Actinomycetota</taxon>
        <taxon>Actinomycetes</taxon>
        <taxon>Micrococcales</taxon>
        <taxon>Microbacteriaceae</taxon>
        <taxon>Leifsonia</taxon>
    </lineage>
</organism>
<dbReference type="Pfam" id="PF19700">
    <property type="entry name" value="DUF6198"/>
    <property type="match status" value="1"/>
</dbReference>
<proteinExistence type="predicted"/>
<feature type="transmembrane region" description="Helical" evidence="2">
    <location>
        <begin position="12"/>
        <end position="33"/>
    </location>
</feature>
<feature type="transmembrane region" description="Helical" evidence="2">
    <location>
        <begin position="147"/>
        <end position="167"/>
    </location>
</feature>
<dbReference type="RefSeq" id="WP_348789092.1">
    <property type="nucleotide sequence ID" value="NZ_CP157390.1"/>
</dbReference>
<evidence type="ECO:0000256" key="2">
    <source>
        <dbReference type="SAM" id="Phobius"/>
    </source>
</evidence>
<protein>
    <submittedName>
        <fullName evidence="3">Membrane protein</fullName>
    </submittedName>
</protein>
<feature type="region of interest" description="Disordered" evidence="1">
    <location>
        <begin position="244"/>
        <end position="279"/>
    </location>
</feature>
<dbReference type="InterPro" id="IPR038750">
    <property type="entry name" value="YczE/YyaS-like"/>
</dbReference>
<feature type="transmembrane region" description="Helical" evidence="2">
    <location>
        <begin position="173"/>
        <end position="195"/>
    </location>
</feature>
<keyword evidence="2" id="KW-1133">Transmembrane helix</keyword>
<accession>A0AAU7GGJ7</accession>
<evidence type="ECO:0000256" key="1">
    <source>
        <dbReference type="SAM" id="MobiDB-lite"/>
    </source>
</evidence>